<organism evidence="1 2">
    <name type="scientific">Persea americana</name>
    <name type="common">Avocado</name>
    <dbReference type="NCBI Taxonomy" id="3435"/>
    <lineage>
        <taxon>Eukaryota</taxon>
        <taxon>Viridiplantae</taxon>
        <taxon>Streptophyta</taxon>
        <taxon>Embryophyta</taxon>
        <taxon>Tracheophyta</taxon>
        <taxon>Spermatophyta</taxon>
        <taxon>Magnoliopsida</taxon>
        <taxon>Magnoliidae</taxon>
        <taxon>Laurales</taxon>
        <taxon>Lauraceae</taxon>
        <taxon>Persea</taxon>
    </lineage>
</organism>
<dbReference type="Proteomes" id="UP001234297">
    <property type="component" value="Chromosome 11"/>
</dbReference>
<evidence type="ECO:0000313" key="2">
    <source>
        <dbReference type="Proteomes" id="UP001234297"/>
    </source>
</evidence>
<gene>
    <name evidence="1" type="ORF">MRB53_033997</name>
</gene>
<keyword evidence="2" id="KW-1185">Reference proteome</keyword>
<dbReference type="EMBL" id="CM056819">
    <property type="protein sequence ID" value="KAJ8625467.1"/>
    <property type="molecule type" value="Genomic_DNA"/>
</dbReference>
<comment type="caution">
    <text evidence="1">The sequence shown here is derived from an EMBL/GenBank/DDBJ whole genome shotgun (WGS) entry which is preliminary data.</text>
</comment>
<name>A0ACC2KW78_PERAE</name>
<protein>
    <submittedName>
        <fullName evidence="1">Uncharacterized protein</fullName>
    </submittedName>
</protein>
<accession>A0ACC2KW78</accession>
<reference evidence="1 2" key="1">
    <citation type="journal article" date="2022" name="Hortic Res">
        <title>A haplotype resolved chromosomal level avocado genome allows analysis of novel avocado genes.</title>
        <authorList>
            <person name="Nath O."/>
            <person name="Fletcher S.J."/>
            <person name="Hayward A."/>
            <person name="Shaw L.M."/>
            <person name="Masouleh A.K."/>
            <person name="Furtado A."/>
            <person name="Henry R.J."/>
            <person name="Mitter N."/>
        </authorList>
    </citation>
    <scope>NUCLEOTIDE SEQUENCE [LARGE SCALE GENOMIC DNA]</scope>
    <source>
        <strain evidence="2">cv. Hass</strain>
    </source>
</reference>
<sequence length="725" mass="81029">MSRNSPCNSPYSNETGPKKTISRACGAGLLPSWSTMPKDTIFRVREETKMEENDEENKDKEEKATNRDMVNTKTLLMVGRARTFLLIEVDALSLLGFSTRHDNTKNKGRNHQTSLHFNFSLFYFFRQSVSKGQSVEICDIINMDPGQTKDAMKVLKKRLGSIYPKIQLLALIVLETLTKNCGDDMHLQLIECDILQELVKIVKKKPDVNVKEKILILIDTCQEAFEGPRGRYPQYFAAYYELKSAGVKFPPRVENGVPFFTPQRQPITLQRQHIANPSDVPIYAAAAAVEASVQTNASDLSLVEIQNAWGIANVLMEMLRALYPHNPEGVKQEVIIDLVEQCQSYQKRVMLLVNSTTDEELLCQGLRLNDELQRVLCKYDDIVNVVYVTPNVGARPAETSISNGVNVTPNVGIRLAETSISNGVNVTPTIGVRPAETSISNLVNELQHVLRKYDDMAKEIPTLGLREAETFVAAPANFNHEDAESEDDFSQLDLRSSRDTVLGQRRMDFNAKPMHEQTYVSPIWAKASASKATVDVGAVNFLSGDVYGSQRQSEIPKEMPVAASLDPKAHNWSSSIPSGTASPHRRESIPSLFFTRQPNHFEPLQAVKSTERLPSAPWEEVQTSGSLPPPPSKYNQRQQFFQQQQQQTLSGSASHANGSVSSYDRFVRRTHNLSLQQQDAHPSDAQESSTPARLSKQEDKIFKDLVDFAKARSSSSAKPGSHKMY</sequence>
<proteinExistence type="predicted"/>
<evidence type="ECO:0000313" key="1">
    <source>
        <dbReference type="EMBL" id="KAJ8625467.1"/>
    </source>
</evidence>